<keyword evidence="2" id="KW-1185">Reference proteome</keyword>
<sequence length="71" mass="8035">MLHYDEAFQAHDAPTLHIILIYSSYLSPEPSFICVFSSFYLILTFRDHKGSSLTIESTSLFNTVSCATREA</sequence>
<name>A0A2J5HNV3_9EURO</name>
<evidence type="ECO:0000313" key="1">
    <source>
        <dbReference type="EMBL" id="PLN78769.1"/>
    </source>
</evidence>
<protein>
    <submittedName>
        <fullName evidence="1">Uncharacterized protein</fullName>
    </submittedName>
</protein>
<dbReference type="AlphaFoldDB" id="A0A2J5HNV3"/>
<dbReference type="Proteomes" id="UP000235023">
    <property type="component" value="Unassembled WGS sequence"/>
</dbReference>
<evidence type="ECO:0000313" key="2">
    <source>
        <dbReference type="Proteomes" id="UP000235023"/>
    </source>
</evidence>
<dbReference type="EMBL" id="KZ559571">
    <property type="protein sequence ID" value="PLN78769.1"/>
    <property type="molecule type" value="Genomic_DNA"/>
</dbReference>
<proteinExistence type="predicted"/>
<gene>
    <name evidence="1" type="ORF">BDW42DRAFT_174338</name>
</gene>
<reference evidence="2" key="1">
    <citation type="submission" date="2017-12" db="EMBL/GenBank/DDBJ databases">
        <authorList>
            <consortium name="DOE Joint Genome Institute"/>
            <person name="Mondo S.J."/>
            <person name="Kjaerbolling I."/>
            <person name="Vesth T.C."/>
            <person name="Frisvad J.C."/>
            <person name="Nybo J.L."/>
            <person name="Theobald S."/>
            <person name="Kuo A."/>
            <person name="Bowyer P."/>
            <person name="Matsuda Y."/>
            <person name="Lyhne E.K."/>
            <person name="Kogle M.E."/>
            <person name="Clum A."/>
            <person name="Lipzen A."/>
            <person name="Salamov A."/>
            <person name="Ngan C.Y."/>
            <person name="Daum C."/>
            <person name="Chiniquy J."/>
            <person name="Barry K."/>
            <person name="LaButti K."/>
            <person name="Haridas S."/>
            <person name="Simmons B.A."/>
            <person name="Magnuson J.K."/>
            <person name="Mortensen U.H."/>
            <person name="Larsen T.O."/>
            <person name="Grigoriev I.V."/>
            <person name="Baker S.E."/>
            <person name="Andersen M.R."/>
            <person name="Nordberg H.P."/>
            <person name="Cantor M.N."/>
            <person name="Hua S.X."/>
        </authorList>
    </citation>
    <scope>NUCLEOTIDE SEQUENCE [LARGE SCALE GENOMIC DNA]</scope>
    <source>
        <strain evidence="2">IBT 19404</strain>
    </source>
</reference>
<dbReference type="OrthoDB" id="10553191at2759"/>
<organism evidence="1 2">
    <name type="scientific">Aspergillus taichungensis</name>
    <dbReference type="NCBI Taxonomy" id="482145"/>
    <lineage>
        <taxon>Eukaryota</taxon>
        <taxon>Fungi</taxon>
        <taxon>Dikarya</taxon>
        <taxon>Ascomycota</taxon>
        <taxon>Pezizomycotina</taxon>
        <taxon>Eurotiomycetes</taxon>
        <taxon>Eurotiomycetidae</taxon>
        <taxon>Eurotiales</taxon>
        <taxon>Aspergillaceae</taxon>
        <taxon>Aspergillus</taxon>
        <taxon>Aspergillus subgen. Circumdati</taxon>
    </lineage>
</organism>
<accession>A0A2J5HNV3</accession>